<dbReference type="EMBL" id="JARKNE010000005">
    <property type="protein sequence ID" value="KAK5834030.1"/>
    <property type="molecule type" value="Genomic_DNA"/>
</dbReference>
<evidence type="ECO:0000313" key="2">
    <source>
        <dbReference type="Proteomes" id="UP001358586"/>
    </source>
</evidence>
<evidence type="ECO:0000313" key="1">
    <source>
        <dbReference type="EMBL" id="KAK5834030.1"/>
    </source>
</evidence>
<protein>
    <submittedName>
        <fullName evidence="1">Uncharacterized protein</fullName>
    </submittedName>
</protein>
<dbReference type="Proteomes" id="UP001358586">
    <property type="component" value="Chromosome 5"/>
</dbReference>
<accession>A0ABR0Q406</accession>
<sequence length="62" mass="7172">MDDTFGYSFQLRSQRSEQRSMADLQTQPYEEAGRRAKEAMRGAARWSPTLWYIPEASGALDR</sequence>
<gene>
    <name evidence="1" type="ORF">PVK06_017901</name>
</gene>
<organism evidence="1 2">
    <name type="scientific">Gossypium arboreum</name>
    <name type="common">Tree cotton</name>
    <name type="synonym">Gossypium nanking</name>
    <dbReference type="NCBI Taxonomy" id="29729"/>
    <lineage>
        <taxon>Eukaryota</taxon>
        <taxon>Viridiplantae</taxon>
        <taxon>Streptophyta</taxon>
        <taxon>Embryophyta</taxon>
        <taxon>Tracheophyta</taxon>
        <taxon>Spermatophyta</taxon>
        <taxon>Magnoliopsida</taxon>
        <taxon>eudicotyledons</taxon>
        <taxon>Gunneridae</taxon>
        <taxon>Pentapetalae</taxon>
        <taxon>rosids</taxon>
        <taxon>malvids</taxon>
        <taxon>Malvales</taxon>
        <taxon>Malvaceae</taxon>
        <taxon>Malvoideae</taxon>
        <taxon>Gossypium</taxon>
    </lineage>
</organism>
<proteinExistence type="predicted"/>
<keyword evidence="2" id="KW-1185">Reference proteome</keyword>
<comment type="caution">
    <text evidence="1">The sequence shown here is derived from an EMBL/GenBank/DDBJ whole genome shotgun (WGS) entry which is preliminary data.</text>
</comment>
<name>A0ABR0Q406_GOSAR</name>
<reference evidence="1 2" key="1">
    <citation type="submission" date="2023-03" db="EMBL/GenBank/DDBJ databases">
        <title>WGS of Gossypium arboreum.</title>
        <authorList>
            <person name="Yu D."/>
        </authorList>
    </citation>
    <scope>NUCLEOTIDE SEQUENCE [LARGE SCALE GENOMIC DNA]</scope>
    <source>
        <tissue evidence="1">Leaf</tissue>
    </source>
</reference>